<keyword evidence="1" id="KW-0472">Membrane</keyword>
<accession>A0A150NE47</accession>
<name>A0A150NE47_GEOSE</name>
<evidence type="ECO:0000313" key="2">
    <source>
        <dbReference type="EMBL" id="KYD34953.1"/>
    </source>
</evidence>
<protein>
    <submittedName>
        <fullName evidence="2">Uncharacterized protein</fullName>
    </submittedName>
</protein>
<proteinExistence type="predicted"/>
<organism evidence="2 3">
    <name type="scientific">Geobacillus stearothermophilus</name>
    <name type="common">Bacillus stearothermophilus</name>
    <dbReference type="NCBI Taxonomy" id="1422"/>
    <lineage>
        <taxon>Bacteria</taxon>
        <taxon>Bacillati</taxon>
        <taxon>Bacillota</taxon>
        <taxon>Bacilli</taxon>
        <taxon>Bacillales</taxon>
        <taxon>Anoxybacillaceae</taxon>
        <taxon>Geobacillus</taxon>
    </lineage>
</organism>
<dbReference type="AlphaFoldDB" id="A0A150NE47"/>
<sequence>MQRQVPVKERHQLQRWRTLFIIGSAIFYPCVHWPSPL</sequence>
<evidence type="ECO:0000313" key="3">
    <source>
        <dbReference type="Proteomes" id="UP000075517"/>
    </source>
</evidence>
<dbReference type="Proteomes" id="UP000075517">
    <property type="component" value="Unassembled WGS sequence"/>
</dbReference>
<evidence type="ECO:0000256" key="1">
    <source>
        <dbReference type="SAM" id="Phobius"/>
    </source>
</evidence>
<reference evidence="2 3" key="1">
    <citation type="submission" date="2016-01" db="EMBL/GenBank/DDBJ databases">
        <title>Draft Genome Sequences of Seven Thermophilic Sporeformers Isolated from Foods.</title>
        <authorList>
            <person name="Berendsen E.M."/>
            <person name="Wells-Bennik M.H."/>
            <person name="Krawcyk A.O."/>
            <person name="De Jong A."/>
            <person name="Holsappel S."/>
            <person name="Eijlander R.T."/>
            <person name="Kuipers O.P."/>
        </authorList>
    </citation>
    <scope>NUCLEOTIDE SEQUENCE [LARGE SCALE GENOMIC DNA]</scope>
    <source>
        <strain evidence="2 3">B4114</strain>
    </source>
</reference>
<comment type="caution">
    <text evidence="2">The sequence shown here is derived from an EMBL/GenBank/DDBJ whole genome shotgun (WGS) entry which is preliminary data.</text>
</comment>
<dbReference type="EMBL" id="LQYY01000022">
    <property type="protein sequence ID" value="KYD34953.1"/>
    <property type="molecule type" value="Genomic_DNA"/>
</dbReference>
<gene>
    <name evidence="2" type="ORF">B4114_2717</name>
</gene>
<keyword evidence="1" id="KW-1133">Transmembrane helix</keyword>
<keyword evidence="1" id="KW-0812">Transmembrane</keyword>
<feature type="transmembrane region" description="Helical" evidence="1">
    <location>
        <begin position="16"/>
        <end position="35"/>
    </location>
</feature>